<name>A0A239WEG1_9ACTN</name>
<dbReference type="InterPro" id="IPR018321">
    <property type="entry name" value="Glucosamine6P_isomerase_CS"/>
</dbReference>
<feature type="active site" description="Proton acceptor; for enolization step" evidence="4">
    <location>
        <position position="67"/>
    </location>
</feature>
<dbReference type="GO" id="GO:0019262">
    <property type="term" value="P:N-acetylneuraminate catabolic process"/>
    <property type="evidence" value="ECO:0007669"/>
    <property type="project" value="UniProtKB-UniRule"/>
</dbReference>
<evidence type="ECO:0000259" key="5">
    <source>
        <dbReference type="Pfam" id="PF01182"/>
    </source>
</evidence>
<dbReference type="InterPro" id="IPR004547">
    <property type="entry name" value="Glucosamine6P_isomerase"/>
</dbReference>
<dbReference type="EMBL" id="LT906441">
    <property type="protein sequence ID" value="SNV32569.1"/>
    <property type="molecule type" value="Genomic_DNA"/>
</dbReference>
<protein>
    <recommendedName>
        <fullName evidence="4">Glucosamine-6-phosphate deaminase</fullName>
        <ecNumber evidence="4">3.5.99.6</ecNumber>
    </recommendedName>
    <alternativeName>
        <fullName evidence="4">GlcN6P deaminase</fullName>
        <shortName evidence="4">GNPDA</shortName>
    </alternativeName>
    <alternativeName>
        <fullName evidence="4">Glucosamine-6-phosphate isomerase</fullName>
    </alternativeName>
</protein>
<dbReference type="PANTHER" id="PTHR11280:SF5">
    <property type="entry name" value="GLUCOSAMINE-6-PHOSPHATE ISOMERASE"/>
    <property type="match status" value="1"/>
</dbReference>
<dbReference type="NCBIfam" id="TIGR00502">
    <property type="entry name" value="nagB"/>
    <property type="match status" value="1"/>
</dbReference>
<dbReference type="GO" id="GO:0042802">
    <property type="term" value="F:identical protein binding"/>
    <property type="evidence" value="ECO:0007669"/>
    <property type="project" value="TreeGrafter"/>
</dbReference>
<dbReference type="KEGG" id="cgrn:4412665_00817"/>
<comment type="caution">
    <text evidence="4">Lacks conserved residue(s) required for the propagation of feature annotation.</text>
</comment>
<comment type="catalytic activity">
    <reaction evidence="1 4">
        <text>alpha-D-glucosamine 6-phosphate + H2O = beta-D-fructose 6-phosphate + NH4(+)</text>
        <dbReference type="Rhea" id="RHEA:12172"/>
        <dbReference type="ChEBI" id="CHEBI:15377"/>
        <dbReference type="ChEBI" id="CHEBI:28938"/>
        <dbReference type="ChEBI" id="CHEBI:57634"/>
        <dbReference type="ChEBI" id="CHEBI:75989"/>
        <dbReference type="EC" id="3.5.99.6"/>
    </reaction>
</comment>
<dbReference type="PANTHER" id="PTHR11280">
    <property type="entry name" value="GLUCOSAMINE-6-PHOSPHATE ISOMERASE"/>
    <property type="match status" value="1"/>
</dbReference>
<feature type="domain" description="Glucosamine/galactosamine-6-phosphate isomerase" evidence="5">
    <location>
        <begin position="13"/>
        <end position="229"/>
    </location>
</feature>
<proteinExistence type="inferred from homology"/>
<keyword evidence="2 4" id="KW-0378">Hydrolase</keyword>
<dbReference type="InterPro" id="IPR037171">
    <property type="entry name" value="NagB/RpiA_transferase-like"/>
</dbReference>
<evidence type="ECO:0000313" key="7">
    <source>
        <dbReference type="Proteomes" id="UP000215332"/>
    </source>
</evidence>
<dbReference type="eggNOG" id="COG0363">
    <property type="taxonomic scope" value="Bacteria"/>
</dbReference>
<evidence type="ECO:0000313" key="6">
    <source>
        <dbReference type="EMBL" id="SNV32569.1"/>
    </source>
</evidence>
<dbReference type="Pfam" id="PF01182">
    <property type="entry name" value="Glucosamine_iso"/>
    <property type="match status" value="1"/>
</dbReference>
<dbReference type="CDD" id="cd01399">
    <property type="entry name" value="GlcN6P_deaminase"/>
    <property type="match status" value="1"/>
</dbReference>
<comment type="pathway">
    <text evidence="4">Amino-sugar metabolism; N-acetylneuraminate degradation; D-fructose 6-phosphate from N-acetylneuraminate: step 5/5.</text>
</comment>
<dbReference type="HAMAP" id="MF_01241">
    <property type="entry name" value="GlcN6P_deamin"/>
    <property type="match status" value="1"/>
</dbReference>
<dbReference type="UniPathway" id="UPA00629">
    <property type="reaction ID" value="UER00684"/>
</dbReference>
<dbReference type="NCBIfam" id="NF001684">
    <property type="entry name" value="PRK00443.1-4"/>
    <property type="match status" value="1"/>
</dbReference>
<reference evidence="6 7" key="1">
    <citation type="submission" date="2017-06" db="EMBL/GenBank/DDBJ databases">
        <authorList>
            <consortium name="Pathogen Informatics"/>
        </authorList>
    </citation>
    <scope>NUCLEOTIDE SEQUENCE [LARGE SCALE GENOMIC DNA]</scope>
    <source>
        <strain evidence="6 7">NCTC11865</strain>
    </source>
</reference>
<accession>A0A239WEG1</accession>
<sequence>MEVIICKDTTEMGEIAARHIIAVLARSTHPVLGVATGSSPLSTYQALARLAKADMADFSNLSAFALDEYIGLSPDDERSYTATIKHTVTEQLGLDPANVHVPEGSARDLVAACQNYEKAIKAAGGVDIQILGIGGNGHIGFNEPSSPFSSRTRVMTLAPRTREDNQRFFHADEAVPTHCLTQGLGTIMEARHLVLLANGEAKAGAIAAAVEGPVSAMCPASVLQFHQQAVVIVDEAAASKLANADYYRHVQKNQLDGWGVADQRG</sequence>
<evidence type="ECO:0000256" key="4">
    <source>
        <dbReference type="HAMAP-Rule" id="MF_01241"/>
    </source>
</evidence>
<evidence type="ECO:0000256" key="2">
    <source>
        <dbReference type="ARBA" id="ARBA00022801"/>
    </source>
</evidence>
<feature type="active site" description="For ring-opening step" evidence="4">
    <location>
        <position position="136"/>
    </location>
</feature>
<gene>
    <name evidence="4 6" type="primary">nagB</name>
    <name evidence="6" type="ORF">SAMEA4412665_00817</name>
</gene>
<comment type="similarity">
    <text evidence="4">Belongs to the glucosamine/galactosamine-6-phosphate isomerase family. NagB subfamily.</text>
</comment>
<dbReference type="SUPFAM" id="SSF100950">
    <property type="entry name" value="NagB/RpiA/CoA transferase-like"/>
    <property type="match status" value="1"/>
</dbReference>
<dbReference type="GO" id="GO:0005975">
    <property type="term" value="P:carbohydrate metabolic process"/>
    <property type="evidence" value="ECO:0007669"/>
    <property type="project" value="InterPro"/>
</dbReference>
<dbReference type="Proteomes" id="UP000215332">
    <property type="component" value="Chromosome 1"/>
</dbReference>
<evidence type="ECO:0000256" key="1">
    <source>
        <dbReference type="ARBA" id="ARBA00000644"/>
    </source>
</evidence>
<dbReference type="AlphaFoldDB" id="A0A239WEG1"/>
<dbReference type="GO" id="GO:0004342">
    <property type="term" value="F:glucosamine-6-phosphate deaminase activity"/>
    <property type="evidence" value="ECO:0007669"/>
    <property type="project" value="UniProtKB-UniRule"/>
</dbReference>
<feature type="active site" description="For ring-opening step" evidence="4">
    <location>
        <position position="143"/>
    </location>
</feature>
<keyword evidence="3 4" id="KW-0119">Carbohydrate metabolism</keyword>
<dbReference type="FunFam" id="3.40.50.1360:FF:000003">
    <property type="entry name" value="Glucosamine-6-phosphate deaminase"/>
    <property type="match status" value="1"/>
</dbReference>
<dbReference type="PROSITE" id="PS01161">
    <property type="entry name" value="GLC_GALNAC_ISOMERASE"/>
    <property type="match status" value="1"/>
</dbReference>
<dbReference type="GO" id="GO:0006043">
    <property type="term" value="P:glucosamine catabolic process"/>
    <property type="evidence" value="ECO:0007669"/>
    <property type="project" value="TreeGrafter"/>
</dbReference>
<dbReference type="Gene3D" id="3.40.50.1360">
    <property type="match status" value="1"/>
</dbReference>
<dbReference type="RefSeq" id="WP_021104800.1">
    <property type="nucleotide sequence ID" value="NZ_JAWFFS010000001.1"/>
</dbReference>
<feature type="active site" description="Proton acceptor; for ring-opening step" evidence="4">
    <location>
        <position position="138"/>
    </location>
</feature>
<dbReference type="EC" id="3.5.99.6" evidence="4"/>
<evidence type="ECO:0000256" key="3">
    <source>
        <dbReference type="ARBA" id="ARBA00023277"/>
    </source>
</evidence>
<organism evidence="6 7">
    <name type="scientific">Cutibacterium granulosum</name>
    <dbReference type="NCBI Taxonomy" id="33011"/>
    <lineage>
        <taxon>Bacteria</taxon>
        <taxon>Bacillati</taxon>
        <taxon>Actinomycetota</taxon>
        <taxon>Actinomycetes</taxon>
        <taxon>Propionibacteriales</taxon>
        <taxon>Propionibacteriaceae</taxon>
        <taxon>Cutibacterium</taxon>
    </lineage>
</organism>
<dbReference type="InterPro" id="IPR006148">
    <property type="entry name" value="Glc/Gal-6P_isomerase"/>
</dbReference>
<comment type="function">
    <text evidence="4">Catalyzes the reversible isomerization-deamination of glucosamine 6-phosphate (GlcN6P) to form fructose 6-phosphate (Fru6P) and ammonium ion.</text>
</comment>
<dbReference type="GO" id="GO:0005737">
    <property type="term" value="C:cytoplasm"/>
    <property type="evidence" value="ECO:0007669"/>
    <property type="project" value="TreeGrafter"/>
</dbReference>
<dbReference type="GO" id="GO:0006046">
    <property type="term" value="P:N-acetylglucosamine catabolic process"/>
    <property type="evidence" value="ECO:0007669"/>
    <property type="project" value="UniProtKB-UniRule"/>
</dbReference>